<dbReference type="GO" id="GO:0003723">
    <property type="term" value="F:RNA binding"/>
    <property type="evidence" value="ECO:0007669"/>
    <property type="project" value="InterPro"/>
</dbReference>
<dbReference type="FunFam" id="3.30.70.580:FF:000008">
    <property type="entry name" value="tRNA pseudouridine synthase A"/>
    <property type="match status" value="1"/>
</dbReference>
<dbReference type="Pfam" id="PF01416">
    <property type="entry name" value="PseudoU_synth_1"/>
    <property type="match status" value="2"/>
</dbReference>
<dbReference type="EC" id="5.4.99.12" evidence="4"/>
<feature type="domain" description="Pseudouridine synthase I TruA alpha/beta" evidence="9">
    <location>
        <begin position="43"/>
        <end position="137"/>
    </location>
</feature>
<feature type="region of interest" description="Disordered" evidence="8">
    <location>
        <begin position="1"/>
        <end position="26"/>
    </location>
</feature>
<dbReference type="STRING" id="2017.SAMN05444320_10161"/>
<evidence type="ECO:0000256" key="2">
    <source>
        <dbReference type="ARBA" id="ARBA00022694"/>
    </source>
</evidence>
<dbReference type="Gene3D" id="3.30.70.580">
    <property type="entry name" value="Pseudouridine synthase I, catalytic domain, N-terminal subdomain"/>
    <property type="match status" value="1"/>
</dbReference>
<dbReference type="HAMAP" id="MF_00171">
    <property type="entry name" value="TruA"/>
    <property type="match status" value="1"/>
</dbReference>
<dbReference type="RefSeq" id="WP_407697071.1">
    <property type="nucleotide sequence ID" value="NZ_FQVN01000001.1"/>
</dbReference>
<dbReference type="GO" id="GO:0160147">
    <property type="term" value="F:tRNA pseudouridine(38-40) synthase activity"/>
    <property type="evidence" value="ECO:0007669"/>
    <property type="project" value="UniProtKB-EC"/>
</dbReference>
<gene>
    <name evidence="4" type="primary">truA</name>
    <name evidence="10" type="ORF">SAMN05444320_10161</name>
</gene>
<evidence type="ECO:0000256" key="8">
    <source>
        <dbReference type="SAM" id="MobiDB-lite"/>
    </source>
</evidence>
<dbReference type="InterPro" id="IPR020094">
    <property type="entry name" value="TruA/RsuA/RluB/E/F_N"/>
</dbReference>
<comment type="caution">
    <text evidence="4">Lacks conserved residue(s) required for the propagation of feature annotation.</text>
</comment>
<dbReference type="SUPFAM" id="SSF55120">
    <property type="entry name" value="Pseudouridine synthase"/>
    <property type="match status" value="1"/>
</dbReference>
<dbReference type="NCBIfam" id="TIGR00071">
    <property type="entry name" value="hisT_truA"/>
    <property type="match status" value="1"/>
</dbReference>
<reference evidence="10 11" key="1">
    <citation type="submission" date="2016-11" db="EMBL/GenBank/DDBJ databases">
        <authorList>
            <person name="Jaros S."/>
            <person name="Januszkiewicz K."/>
            <person name="Wedrychowicz H."/>
        </authorList>
    </citation>
    <scope>NUCLEOTIDE SEQUENCE [LARGE SCALE GENOMIC DNA]</scope>
    <source>
        <strain evidence="10 11">DSM 44523</strain>
    </source>
</reference>
<evidence type="ECO:0000313" key="11">
    <source>
        <dbReference type="Proteomes" id="UP000184501"/>
    </source>
</evidence>
<dbReference type="AlphaFoldDB" id="A0A1M4TF05"/>
<keyword evidence="3 4" id="KW-0413">Isomerase</keyword>
<dbReference type="GO" id="GO:0031119">
    <property type="term" value="P:tRNA pseudouridine synthesis"/>
    <property type="evidence" value="ECO:0007669"/>
    <property type="project" value="UniProtKB-UniRule"/>
</dbReference>
<dbReference type="PANTHER" id="PTHR11142">
    <property type="entry name" value="PSEUDOURIDYLATE SYNTHASE"/>
    <property type="match status" value="1"/>
</dbReference>
<keyword evidence="2 4" id="KW-0819">tRNA processing</keyword>
<dbReference type="InterPro" id="IPR020103">
    <property type="entry name" value="PsdUridine_synth_cat_dom_sf"/>
</dbReference>
<evidence type="ECO:0000259" key="9">
    <source>
        <dbReference type="Pfam" id="PF01416"/>
    </source>
</evidence>
<feature type="domain" description="Pseudouridine synthase I TruA alpha/beta" evidence="9">
    <location>
        <begin position="178"/>
        <end position="279"/>
    </location>
</feature>
<sequence>MRPEPATPTGGGGLVRTRDEAAGTRRWAEEPAAARVRVRLDLAYDGTDFSGWAKQPGRRTVQGELEAALSRLLRTDVGLTVAGRTDAGVHANGQTAHADVPAESEVDDLARRLNRLLPDDVRVFSVVRASEGFDARFSALRRHYEYRVCDAPWGVEPSLRRHVLGWPRPLDDAAMNAASALMLGEHDFVAFCRRREGATTVRELQRFEWVRDGHFLTAFVSADAFCHSMVRSLVGALLSVGEARRPTDWPAALLRATERANGVTVAPAHGLTLVGVDYPADAELAARAEATRRLRVPDASCRDLGEPGGART</sequence>
<organism evidence="10 11">
    <name type="scientific">Streptoalloteichus hindustanus</name>
    <dbReference type="NCBI Taxonomy" id="2017"/>
    <lineage>
        <taxon>Bacteria</taxon>
        <taxon>Bacillati</taxon>
        <taxon>Actinomycetota</taxon>
        <taxon>Actinomycetes</taxon>
        <taxon>Pseudonocardiales</taxon>
        <taxon>Pseudonocardiaceae</taxon>
        <taxon>Streptoalloteichus</taxon>
    </lineage>
</organism>
<comment type="catalytic activity">
    <reaction evidence="4 7">
        <text>uridine(38/39/40) in tRNA = pseudouridine(38/39/40) in tRNA</text>
        <dbReference type="Rhea" id="RHEA:22376"/>
        <dbReference type="Rhea" id="RHEA-COMP:10085"/>
        <dbReference type="Rhea" id="RHEA-COMP:10087"/>
        <dbReference type="ChEBI" id="CHEBI:65314"/>
        <dbReference type="ChEBI" id="CHEBI:65315"/>
        <dbReference type="EC" id="5.4.99.12"/>
    </reaction>
</comment>
<comment type="subunit">
    <text evidence="4">Homodimer.</text>
</comment>
<dbReference type="EMBL" id="FQVN01000001">
    <property type="protein sequence ID" value="SHE42924.1"/>
    <property type="molecule type" value="Genomic_DNA"/>
</dbReference>
<keyword evidence="11" id="KW-1185">Reference proteome</keyword>
<feature type="binding site" evidence="4 6">
    <location>
        <position position="144"/>
    </location>
    <ligand>
        <name>substrate</name>
    </ligand>
</feature>
<dbReference type="Gene3D" id="3.30.70.660">
    <property type="entry name" value="Pseudouridine synthase I, catalytic domain, C-terminal subdomain"/>
    <property type="match status" value="1"/>
</dbReference>
<dbReference type="FunFam" id="3.30.70.660:FF:000003">
    <property type="entry name" value="tRNA pseudouridine synthase A"/>
    <property type="match status" value="1"/>
</dbReference>
<evidence type="ECO:0000256" key="6">
    <source>
        <dbReference type="PIRSR" id="PIRSR001430-2"/>
    </source>
</evidence>
<feature type="compositionally biased region" description="Basic and acidic residues" evidence="8">
    <location>
        <begin position="16"/>
        <end position="26"/>
    </location>
</feature>
<dbReference type="InterPro" id="IPR001406">
    <property type="entry name" value="PsdUridine_synth_TruA"/>
</dbReference>
<name>A0A1M4TF05_STRHI</name>
<dbReference type="CDD" id="cd02570">
    <property type="entry name" value="PseudoU_synth_EcTruA"/>
    <property type="match status" value="1"/>
</dbReference>
<proteinExistence type="inferred from homology"/>
<protein>
    <recommendedName>
        <fullName evidence="4">tRNA pseudouridine synthase A</fullName>
        <ecNumber evidence="4">5.4.99.12</ecNumber>
    </recommendedName>
    <alternativeName>
        <fullName evidence="4">tRNA pseudouridine(38-40) synthase</fullName>
    </alternativeName>
    <alternativeName>
        <fullName evidence="4">tRNA pseudouridylate synthase I</fullName>
    </alternativeName>
    <alternativeName>
        <fullName evidence="4">tRNA-uridine isomerase I</fullName>
    </alternativeName>
</protein>
<evidence type="ECO:0000256" key="5">
    <source>
        <dbReference type="PIRSR" id="PIRSR001430-1"/>
    </source>
</evidence>
<comment type="function">
    <text evidence="4">Formation of pseudouridine at positions 38, 39 and 40 in the anticodon stem and loop of transfer RNAs.</text>
</comment>
<dbReference type="Proteomes" id="UP000184501">
    <property type="component" value="Unassembled WGS sequence"/>
</dbReference>
<evidence type="ECO:0000313" key="10">
    <source>
        <dbReference type="EMBL" id="SHE42924.1"/>
    </source>
</evidence>
<dbReference type="InterPro" id="IPR020097">
    <property type="entry name" value="PsdUridine_synth_TruA_a/b_dom"/>
</dbReference>
<feature type="active site" description="Nucleophile" evidence="4 5">
    <location>
        <position position="86"/>
    </location>
</feature>
<evidence type="ECO:0000256" key="3">
    <source>
        <dbReference type="ARBA" id="ARBA00023235"/>
    </source>
</evidence>
<evidence type="ECO:0000256" key="1">
    <source>
        <dbReference type="ARBA" id="ARBA00009375"/>
    </source>
</evidence>
<evidence type="ECO:0000256" key="4">
    <source>
        <dbReference type="HAMAP-Rule" id="MF_00171"/>
    </source>
</evidence>
<accession>A0A1M4TF05</accession>
<evidence type="ECO:0000256" key="7">
    <source>
        <dbReference type="RuleBase" id="RU003792"/>
    </source>
</evidence>
<comment type="similarity">
    <text evidence="1 4 7">Belongs to the tRNA pseudouridine synthase TruA family.</text>
</comment>
<dbReference type="InterPro" id="IPR020095">
    <property type="entry name" value="PsdUridine_synth_TruA_C"/>
</dbReference>
<dbReference type="PANTHER" id="PTHR11142:SF0">
    <property type="entry name" value="TRNA PSEUDOURIDINE SYNTHASE-LIKE 1"/>
    <property type="match status" value="1"/>
</dbReference>
<dbReference type="PIRSF" id="PIRSF001430">
    <property type="entry name" value="tRNA_psdUrid_synth"/>
    <property type="match status" value="1"/>
</dbReference>